<dbReference type="PANTHER" id="PTHR43790:SF4">
    <property type="entry name" value="GUANOSINE IMPORT ATP-BINDING PROTEIN NUPO"/>
    <property type="match status" value="1"/>
</dbReference>
<feature type="domain" description="ABC transporter" evidence="4">
    <location>
        <begin position="258"/>
        <end position="505"/>
    </location>
</feature>
<dbReference type="InterPro" id="IPR017871">
    <property type="entry name" value="ABC_transporter-like_CS"/>
</dbReference>
<dbReference type="PROSITE" id="PS50893">
    <property type="entry name" value="ABC_TRANSPORTER_2"/>
    <property type="match status" value="2"/>
</dbReference>
<proteinExistence type="inferred from homology"/>
<name>A0ABU4ZRR9_9HYPH</name>
<organism evidence="5 6">
    <name type="scientific">Mesorhizobium montanum</name>
    <dbReference type="NCBI Taxonomy" id="3072323"/>
    <lineage>
        <taxon>Bacteria</taxon>
        <taxon>Pseudomonadati</taxon>
        <taxon>Pseudomonadota</taxon>
        <taxon>Alphaproteobacteria</taxon>
        <taxon>Hyphomicrobiales</taxon>
        <taxon>Phyllobacteriaceae</taxon>
        <taxon>Mesorhizobium</taxon>
    </lineage>
</organism>
<dbReference type="GO" id="GO:0005524">
    <property type="term" value="F:ATP binding"/>
    <property type="evidence" value="ECO:0007669"/>
    <property type="project" value="UniProtKB-KW"/>
</dbReference>
<sequence>MAQAAIELIGINKSFGAVRANRDINLQVASGTIHGIVGENGAGKSTLMSILYGFYQADSGEIRVGGKPVSIHTSNDAIALGIGMVHQHFMLVDNFTVLENIILGAENDPLLKSSIAKARSELDRLEREYGLEVDPDAVIEELPVGLQQRVEILKALYRGAEILILDEPTGVLTPAEADHLFRILKQLKEQGKTIVLITHKLREIMAITDTVSVMRQGTMVATRVTKETTVGELAELMVGRRVLLRVEKGQSEAGAIKLSVKNLTVKDSRGVTMVDNVSFDVRGGEIVGIAGVAGNGQSELLEAISGIRHAVSGEVMLEGKPIDLTGKADPGELRDRGLAHVPEDRHHVGLVLAFEENENSILGYHDDERYLKGPFLNVDAIMADAKDKIEKYDIRPGNPRLKTANFSGGNQQKIVLAREMEQDPGVLIVGQPTRGVDVGAIEFIHKRLIAMRDQGKAVLVVSVELDEIRSLSDRILVMFAGRVVGERGPDATEGELGLLMAGVEHQEAAE</sequence>
<dbReference type="SMART" id="SM00382">
    <property type="entry name" value="AAA"/>
    <property type="match status" value="2"/>
</dbReference>
<dbReference type="Proteomes" id="UP001276840">
    <property type="component" value="Unassembled WGS sequence"/>
</dbReference>
<dbReference type="Pfam" id="PF00005">
    <property type="entry name" value="ABC_tran"/>
    <property type="match status" value="2"/>
</dbReference>
<dbReference type="InterPro" id="IPR050107">
    <property type="entry name" value="ABC_carbohydrate_import_ATPase"/>
</dbReference>
<dbReference type="InterPro" id="IPR003439">
    <property type="entry name" value="ABC_transporter-like_ATP-bd"/>
</dbReference>
<dbReference type="PROSITE" id="PS00211">
    <property type="entry name" value="ABC_TRANSPORTER_1"/>
    <property type="match status" value="1"/>
</dbReference>
<dbReference type="InterPro" id="IPR003593">
    <property type="entry name" value="AAA+_ATPase"/>
</dbReference>
<gene>
    <name evidence="5" type="ORF">RFM68_26890</name>
</gene>
<dbReference type="SUPFAM" id="SSF52540">
    <property type="entry name" value="P-loop containing nucleoside triphosphate hydrolases"/>
    <property type="match status" value="2"/>
</dbReference>
<evidence type="ECO:0000256" key="3">
    <source>
        <dbReference type="ARBA" id="ARBA00022840"/>
    </source>
</evidence>
<dbReference type="EMBL" id="JAVIJF010000023">
    <property type="protein sequence ID" value="MDX8528107.1"/>
    <property type="molecule type" value="Genomic_DNA"/>
</dbReference>
<keyword evidence="6" id="KW-1185">Reference proteome</keyword>
<dbReference type="CDD" id="cd03216">
    <property type="entry name" value="ABC_Carb_Monos_I"/>
    <property type="match status" value="1"/>
</dbReference>
<keyword evidence="3 5" id="KW-0067">ATP-binding</keyword>
<protein>
    <submittedName>
        <fullName evidence="5">ABC transporter ATP-binding protein</fullName>
    </submittedName>
</protein>
<dbReference type="RefSeq" id="WP_320236041.1">
    <property type="nucleotide sequence ID" value="NZ_JAVIJF010000023.1"/>
</dbReference>
<dbReference type="Gene3D" id="3.40.50.300">
    <property type="entry name" value="P-loop containing nucleotide triphosphate hydrolases"/>
    <property type="match status" value="2"/>
</dbReference>
<comment type="similarity">
    <text evidence="1">Belongs to the ABC transporter superfamily.</text>
</comment>
<feature type="domain" description="ABC transporter" evidence="4">
    <location>
        <begin position="6"/>
        <end position="241"/>
    </location>
</feature>
<dbReference type="PANTHER" id="PTHR43790">
    <property type="entry name" value="CARBOHYDRATE TRANSPORT ATP-BINDING PROTEIN MG119-RELATED"/>
    <property type="match status" value="1"/>
</dbReference>
<evidence type="ECO:0000256" key="2">
    <source>
        <dbReference type="ARBA" id="ARBA00022741"/>
    </source>
</evidence>
<evidence type="ECO:0000313" key="6">
    <source>
        <dbReference type="Proteomes" id="UP001276840"/>
    </source>
</evidence>
<keyword evidence="2" id="KW-0547">Nucleotide-binding</keyword>
<dbReference type="InterPro" id="IPR027417">
    <property type="entry name" value="P-loop_NTPase"/>
</dbReference>
<accession>A0ABU4ZRR9</accession>
<evidence type="ECO:0000259" key="4">
    <source>
        <dbReference type="PROSITE" id="PS50893"/>
    </source>
</evidence>
<evidence type="ECO:0000313" key="5">
    <source>
        <dbReference type="EMBL" id="MDX8528107.1"/>
    </source>
</evidence>
<dbReference type="CDD" id="cd03215">
    <property type="entry name" value="ABC_Carb_Monos_II"/>
    <property type="match status" value="1"/>
</dbReference>
<comment type="caution">
    <text evidence="5">The sequence shown here is derived from an EMBL/GenBank/DDBJ whole genome shotgun (WGS) entry which is preliminary data.</text>
</comment>
<evidence type="ECO:0000256" key="1">
    <source>
        <dbReference type="ARBA" id="ARBA00005417"/>
    </source>
</evidence>
<reference evidence="5 6" key="1">
    <citation type="submission" date="2023-08" db="EMBL/GenBank/DDBJ databases">
        <title>Implementing the SeqCode for naming new Mesorhizobium species isolated from Vachellia karroo root nodules.</title>
        <authorList>
            <person name="Van Lill M."/>
        </authorList>
    </citation>
    <scope>NUCLEOTIDE SEQUENCE [LARGE SCALE GENOMIC DNA]</scope>
    <source>
        <strain evidence="5 6">MSK 1335</strain>
    </source>
</reference>